<reference evidence="2" key="2">
    <citation type="submission" date="2020-09" db="EMBL/GenBank/DDBJ databases">
        <authorList>
            <person name="Sun Q."/>
            <person name="Ohkuma M."/>
        </authorList>
    </citation>
    <scope>NUCLEOTIDE SEQUENCE</scope>
    <source>
        <strain evidence="2">JCM 14371</strain>
    </source>
</reference>
<dbReference type="AlphaFoldDB" id="A0A917P6R7"/>
<comment type="caution">
    <text evidence="2">The sequence shown here is derived from an EMBL/GenBank/DDBJ whole genome shotgun (WGS) entry which is preliminary data.</text>
</comment>
<organism evidence="2 3">
    <name type="scientific">Deinococcus aquiradiocola</name>
    <dbReference type="NCBI Taxonomy" id="393059"/>
    <lineage>
        <taxon>Bacteria</taxon>
        <taxon>Thermotogati</taxon>
        <taxon>Deinococcota</taxon>
        <taxon>Deinococci</taxon>
        <taxon>Deinococcales</taxon>
        <taxon>Deinococcaceae</taxon>
        <taxon>Deinococcus</taxon>
    </lineage>
</organism>
<sequence length="88" mass="9216">MTLAGLTQALASHLAVVNLRLALLEGSEPQAAAAAAIDLVRRLLLESGLGETESDIVLRDAQDLVNLVTSQLPDPNDTDPNDTDPDDA</sequence>
<accession>A0A917P6R7</accession>
<feature type="region of interest" description="Disordered" evidence="1">
    <location>
        <begin position="69"/>
        <end position="88"/>
    </location>
</feature>
<name>A0A917P6R7_9DEIO</name>
<dbReference type="EMBL" id="BMOE01000001">
    <property type="protein sequence ID" value="GGJ64495.1"/>
    <property type="molecule type" value="Genomic_DNA"/>
</dbReference>
<evidence type="ECO:0000313" key="2">
    <source>
        <dbReference type="EMBL" id="GGJ64495.1"/>
    </source>
</evidence>
<dbReference type="Proteomes" id="UP000635726">
    <property type="component" value="Unassembled WGS sequence"/>
</dbReference>
<proteinExistence type="predicted"/>
<dbReference type="RefSeq" id="WP_188960665.1">
    <property type="nucleotide sequence ID" value="NZ_BMOE01000001.1"/>
</dbReference>
<evidence type="ECO:0000313" key="3">
    <source>
        <dbReference type="Proteomes" id="UP000635726"/>
    </source>
</evidence>
<gene>
    <name evidence="2" type="ORF">GCM10008939_05520</name>
</gene>
<evidence type="ECO:0000256" key="1">
    <source>
        <dbReference type="SAM" id="MobiDB-lite"/>
    </source>
</evidence>
<feature type="compositionally biased region" description="Acidic residues" evidence="1">
    <location>
        <begin position="76"/>
        <end position="88"/>
    </location>
</feature>
<keyword evidence="3" id="KW-1185">Reference proteome</keyword>
<reference evidence="2" key="1">
    <citation type="journal article" date="2014" name="Int. J. Syst. Evol. Microbiol.">
        <title>Complete genome sequence of Corynebacterium casei LMG S-19264T (=DSM 44701T), isolated from a smear-ripened cheese.</title>
        <authorList>
            <consortium name="US DOE Joint Genome Institute (JGI-PGF)"/>
            <person name="Walter F."/>
            <person name="Albersmeier A."/>
            <person name="Kalinowski J."/>
            <person name="Ruckert C."/>
        </authorList>
    </citation>
    <scope>NUCLEOTIDE SEQUENCE</scope>
    <source>
        <strain evidence="2">JCM 14371</strain>
    </source>
</reference>
<protein>
    <submittedName>
        <fullName evidence="2">Uncharacterized protein</fullName>
    </submittedName>
</protein>